<dbReference type="GO" id="GO:0043743">
    <property type="term" value="F:LPPG:FO 2-phospho-L-lactate transferase activity"/>
    <property type="evidence" value="ECO:0007669"/>
    <property type="project" value="InterPro"/>
</dbReference>
<comment type="subcellular location">
    <subcellularLocation>
        <location evidence="2">Cytoplasm</location>
    </subcellularLocation>
</comment>
<keyword evidence="3" id="KW-1133">Transmembrane helix</keyword>
<dbReference type="OrthoDB" id="9783842at2"/>
<dbReference type="GO" id="GO:0005737">
    <property type="term" value="C:cytoplasm"/>
    <property type="evidence" value="ECO:0007669"/>
    <property type="project" value="UniProtKB-SubCell"/>
</dbReference>
<dbReference type="EMBL" id="SLXT01000027">
    <property type="protein sequence ID" value="TCP61512.1"/>
    <property type="molecule type" value="Genomic_DNA"/>
</dbReference>
<dbReference type="NCBIfam" id="TIGR01826">
    <property type="entry name" value="CofD_related"/>
    <property type="match status" value="1"/>
</dbReference>
<dbReference type="CDD" id="cd07187">
    <property type="entry name" value="YvcK_like"/>
    <property type="match status" value="1"/>
</dbReference>
<accession>A0A4R2RDI8</accession>
<comment type="caution">
    <text evidence="4">The sequence shown here is derived from an EMBL/GenBank/DDBJ whole genome shotgun (WGS) entry which is preliminary data.</text>
</comment>
<dbReference type="RefSeq" id="WP_131920317.1">
    <property type="nucleotide sequence ID" value="NZ_JAOQNU010000028.1"/>
</dbReference>
<keyword evidence="5" id="KW-1185">Reference proteome</keyword>
<keyword evidence="3" id="KW-0812">Transmembrane</keyword>
<evidence type="ECO:0000313" key="5">
    <source>
        <dbReference type="Proteomes" id="UP000294813"/>
    </source>
</evidence>
<dbReference type="PANTHER" id="PTHR30135:SF3">
    <property type="entry name" value="GLUCONEOGENESIS FACTOR-RELATED"/>
    <property type="match status" value="1"/>
</dbReference>
<evidence type="ECO:0000256" key="2">
    <source>
        <dbReference type="HAMAP-Rule" id="MF_00973"/>
    </source>
</evidence>
<dbReference type="PANTHER" id="PTHR30135">
    <property type="entry name" value="UNCHARACTERIZED PROTEIN YVCK-RELATED"/>
    <property type="match status" value="1"/>
</dbReference>
<dbReference type="InterPro" id="IPR038136">
    <property type="entry name" value="CofD-like_dom_sf"/>
</dbReference>
<dbReference type="SUPFAM" id="SSF142338">
    <property type="entry name" value="CofD-like"/>
    <property type="match status" value="1"/>
</dbReference>
<dbReference type="GO" id="GO:0008360">
    <property type="term" value="P:regulation of cell shape"/>
    <property type="evidence" value="ECO:0007669"/>
    <property type="project" value="UniProtKB-UniRule"/>
</dbReference>
<comment type="function">
    <text evidence="2">Required for morphogenesis under gluconeogenic growth conditions.</text>
</comment>
<dbReference type="Proteomes" id="UP000294813">
    <property type="component" value="Unassembled WGS sequence"/>
</dbReference>
<dbReference type="Gene3D" id="3.40.50.10680">
    <property type="entry name" value="CofD-like domains"/>
    <property type="match status" value="1"/>
</dbReference>
<organism evidence="4 5">
    <name type="scientific">Heliophilum fasciatum</name>
    <dbReference type="NCBI Taxonomy" id="35700"/>
    <lineage>
        <taxon>Bacteria</taxon>
        <taxon>Bacillati</taxon>
        <taxon>Bacillota</taxon>
        <taxon>Clostridia</taxon>
        <taxon>Eubacteriales</taxon>
        <taxon>Heliobacteriaceae</taxon>
        <taxon>Heliophilum</taxon>
    </lineage>
</organism>
<dbReference type="AlphaFoldDB" id="A0A4R2RDI8"/>
<protein>
    <recommendedName>
        <fullName evidence="2">Putative gluconeogenesis factor</fullName>
    </recommendedName>
</protein>
<evidence type="ECO:0000256" key="3">
    <source>
        <dbReference type="SAM" id="Phobius"/>
    </source>
</evidence>
<keyword evidence="1 2" id="KW-0963">Cytoplasm</keyword>
<name>A0A4R2RDI8_9FIRM</name>
<dbReference type="InterPro" id="IPR010119">
    <property type="entry name" value="Gluconeogen_factor"/>
</dbReference>
<evidence type="ECO:0000256" key="1">
    <source>
        <dbReference type="ARBA" id="ARBA00022490"/>
    </source>
</evidence>
<dbReference type="Pfam" id="PF01933">
    <property type="entry name" value="CofD"/>
    <property type="match status" value="1"/>
</dbReference>
<keyword evidence="3" id="KW-0472">Membrane</keyword>
<comment type="similarity">
    <text evidence="2">Belongs to the gluconeogenesis factor family.</text>
</comment>
<proteinExistence type="inferred from homology"/>
<dbReference type="InterPro" id="IPR002882">
    <property type="entry name" value="CofD"/>
</dbReference>
<dbReference type="HAMAP" id="MF_00973">
    <property type="entry name" value="Gluconeogen_factor"/>
    <property type="match status" value="1"/>
</dbReference>
<reference evidence="4 5" key="1">
    <citation type="submission" date="2019-03" db="EMBL/GenBank/DDBJ databases">
        <title>Genomic Encyclopedia of Type Strains, Phase IV (KMG-IV): sequencing the most valuable type-strain genomes for metagenomic binning, comparative biology and taxonomic classification.</title>
        <authorList>
            <person name="Goeker M."/>
        </authorList>
    </citation>
    <scope>NUCLEOTIDE SEQUENCE [LARGE SCALE GENOMIC DNA]</scope>
    <source>
        <strain evidence="4 5">DSM 11170</strain>
    </source>
</reference>
<evidence type="ECO:0000313" key="4">
    <source>
        <dbReference type="EMBL" id="TCP61512.1"/>
    </source>
</evidence>
<sequence>MKWLMWFYPGLKVKRWLFVSFIGFLLLGISMSLLFDGEFFGYLENKLRHMSYGLPGSTLAVFALSVFLIGLVLHVFGFNALMSSIFEALTPEMEARFVEVLYRRRSRERGPKIVVIGGGTGLSVLLRGLKEYTSNVTAIVTVADDGGSSGRLRDDLGIVAPGDVRNCMIALADTEAEMEQVLNYRFDQGHGLTGHNLGNLLLAGAARSAGAFDKAVALLSKVLAVRGRVLPSTLANVTLCAELMSGRIVRGESSITSAGEGIKRVFCDPPECPPVPQALQAIAEADAIILGPGSLYTSVLPNLLVQGMGDALRRSKAPKVYVCNVMTQPGETDGFSAAQHVAVFDRHCGAGLIDQVIVNTEGVPRDLLLKYQRKGQRPVTVDYKNLERMQCHVVRARLINKENLVRHDPVRLAQTVMRLVLREKGLQSGVGFIDGLLFKRKLSRSKVTPGTTTNPKVFTQE</sequence>
<feature type="transmembrane region" description="Helical" evidence="3">
    <location>
        <begin position="56"/>
        <end position="76"/>
    </location>
</feature>
<gene>
    <name evidence="4" type="ORF">EDD73_12715</name>
</gene>